<dbReference type="Gene3D" id="3.20.20.370">
    <property type="entry name" value="Glycoside hydrolase/deacetylase"/>
    <property type="match status" value="1"/>
</dbReference>
<dbReference type="Proteomes" id="UP000198510">
    <property type="component" value="Unassembled WGS sequence"/>
</dbReference>
<evidence type="ECO:0000256" key="4">
    <source>
        <dbReference type="ARBA" id="ARBA00022842"/>
    </source>
</evidence>
<dbReference type="EMBL" id="FNFO01000001">
    <property type="protein sequence ID" value="SDJ82685.1"/>
    <property type="molecule type" value="Genomic_DNA"/>
</dbReference>
<dbReference type="GO" id="GO:0046872">
    <property type="term" value="F:metal ion binding"/>
    <property type="evidence" value="ECO:0007669"/>
    <property type="project" value="UniProtKB-KW"/>
</dbReference>
<evidence type="ECO:0000256" key="1">
    <source>
        <dbReference type="ARBA" id="ARBA00001946"/>
    </source>
</evidence>
<evidence type="ECO:0000313" key="6">
    <source>
        <dbReference type="EMBL" id="SDJ82685.1"/>
    </source>
</evidence>
<reference evidence="6 7" key="1">
    <citation type="submission" date="2016-10" db="EMBL/GenBank/DDBJ databases">
        <authorList>
            <person name="de Groot N.N."/>
        </authorList>
    </citation>
    <scope>NUCLEOTIDE SEQUENCE [LARGE SCALE GENOMIC DNA]</scope>
    <source>
        <strain evidence="6 7">DSM 25186</strain>
    </source>
</reference>
<evidence type="ECO:0000313" key="7">
    <source>
        <dbReference type="Proteomes" id="UP000198510"/>
    </source>
</evidence>
<comment type="cofactor">
    <cofactor evidence="1">
        <name>Mg(2+)</name>
        <dbReference type="ChEBI" id="CHEBI:18420"/>
    </cofactor>
</comment>
<dbReference type="AlphaFoldDB" id="A0A1G8WYK3"/>
<keyword evidence="5" id="KW-0119">Carbohydrate metabolism</keyword>
<dbReference type="GO" id="GO:0005975">
    <property type="term" value="P:carbohydrate metabolic process"/>
    <property type="evidence" value="ECO:0007669"/>
    <property type="project" value="InterPro"/>
</dbReference>
<dbReference type="InterPro" id="IPR006879">
    <property type="entry name" value="YdjC-like"/>
</dbReference>
<name>A0A1G8WYK3_9BACT</name>
<accession>A0A1G8WYK3</accession>
<dbReference type="RefSeq" id="WP_089678025.1">
    <property type="nucleotide sequence ID" value="NZ_FNFO01000001.1"/>
</dbReference>
<dbReference type="SUPFAM" id="SSF88713">
    <property type="entry name" value="Glycoside hydrolase/deacetylase"/>
    <property type="match status" value="1"/>
</dbReference>
<keyword evidence="7" id="KW-1185">Reference proteome</keyword>
<dbReference type="Pfam" id="PF04794">
    <property type="entry name" value="YdjC"/>
    <property type="match status" value="1"/>
</dbReference>
<proteinExistence type="predicted"/>
<keyword evidence="2" id="KW-0479">Metal-binding</keyword>
<sequence length="287" mass="32305">MPLRLLFSVLVLLVTYGGCAQRQDIYILFRSDDIGFAHTVNEACIEACENGISRTVELMVPTPWFPEAVALLQQHPDIDVGIHLCLTSEWEHLKWSPLTHAPSLTTEAGYFHPFLWPNDDLRPENTFLLEQDWQVQEIEQELRAQIERATKALPRISHVSAHMGMSGIDPQVADLVDRLATEYGIDIDPTDYGVQRAPGFGGNRTTADEKIENLIAWLDTVPSGKWLFVDHPGYDTPELRAVGHKGYEHVAADRAGVTKAFTDPRVKAAIERRGIHLIAYRDLPKLH</sequence>
<evidence type="ECO:0000256" key="2">
    <source>
        <dbReference type="ARBA" id="ARBA00022723"/>
    </source>
</evidence>
<keyword evidence="3" id="KW-0378">Hydrolase</keyword>
<evidence type="ECO:0000256" key="3">
    <source>
        <dbReference type="ARBA" id="ARBA00022801"/>
    </source>
</evidence>
<gene>
    <name evidence="6" type="ORF">SAMN05421823_101204</name>
</gene>
<dbReference type="PANTHER" id="PTHR31609:SF1">
    <property type="entry name" value="CARBOHYDRATE DEACETYLASE"/>
    <property type="match status" value="1"/>
</dbReference>
<dbReference type="GO" id="GO:0016787">
    <property type="term" value="F:hydrolase activity"/>
    <property type="evidence" value="ECO:0007669"/>
    <property type="project" value="UniProtKB-KW"/>
</dbReference>
<keyword evidence="4" id="KW-0460">Magnesium</keyword>
<dbReference type="PANTHER" id="PTHR31609">
    <property type="entry name" value="YDJC DEACETYLASE FAMILY MEMBER"/>
    <property type="match status" value="1"/>
</dbReference>
<organism evidence="6 7">
    <name type="scientific">Catalinimonas alkaloidigena</name>
    <dbReference type="NCBI Taxonomy" id="1075417"/>
    <lineage>
        <taxon>Bacteria</taxon>
        <taxon>Pseudomonadati</taxon>
        <taxon>Bacteroidota</taxon>
        <taxon>Cytophagia</taxon>
        <taxon>Cytophagales</taxon>
        <taxon>Catalimonadaceae</taxon>
        <taxon>Catalinimonas</taxon>
    </lineage>
</organism>
<dbReference type="InterPro" id="IPR011330">
    <property type="entry name" value="Glyco_hydro/deAcase_b/a-brl"/>
</dbReference>
<protein>
    <recommendedName>
        <fullName evidence="8">ChbG/HpnK family deacetylase</fullName>
    </recommendedName>
</protein>
<evidence type="ECO:0008006" key="8">
    <source>
        <dbReference type="Google" id="ProtNLM"/>
    </source>
</evidence>
<dbReference type="GO" id="GO:0019213">
    <property type="term" value="F:deacetylase activity"/>
    <property type="evidence" value="ECO:0007669"/>
    <property type="project" value="TreeGrafter"/>
</dbReference>
<dbReference type="OrthoDB" id="9774177at2"/>
<evidence type="ECO:0000256" key="5">
    <source>
        <dbReference type="ARBA" id="ARBA00023277"/>
    </source>
</evidence>
<dbReference type="STRING" id="1075417.SAMN05421823_101204"/>